<protein>
    <recommendedName>
        <fullName evidence="2">Nucleotide modification associated domain-containing protein</fullName>
    </recommendedName>
</protein>
<sequence length="97" mass="11684">MMNYDERRAEIRKDREYYGSQWKRHLDRYGLPAYFYELAGIVGRLESLIIDADPTMVPSQDIEDKLIDLGNYASFMYDWMQERKAKIEHEVFKDKLP</sequence>
<dbReference type="EMBL" id="LAZR01063815">
    <property type="protein sequence ID" value="KKK58759.1"/>
    <property type="molecule type" value="Genomic_DNA"/>
</dbReference>
<dbReference type="AlphaFoldDB" id="A0A0F8YXI0"/>
<evidence type="ECO:0008006" key="2">
    <source>
        <dbReference type="Google" id="ProtNLM"/>
    </source>
</evidence>
<proteinExistence type="predicted"/>
<name>A0A0F8YXI0_9ZZZZ</name>
<comment type="caution">
    <text evidence="1">The sequence shown here is derived from an EMBL/GenBank/DDBJ whole genome shotgun (WGS) entry which is preliminary data.</text>
</comment>
<reference evidence="1" key="1">
    <citation type="journal article" date="2015" name="Nature">
        <title>Complex archaea that bridge the gap between prokaryotes and eukaryotes.</title>
        <authorList>
            <person name="Spang A."/>
            <person name="Saw J.H."/>
            <person name="Jorgensen S.L."/>
            <person name="Zaremba-Niedzwiedzka K."/>
            <person name="Martijn J."/>
            <person name="Lind A.E."/>
            <person name="van Eijk R."/>
            <person name="Schleper C."/>
            <person name="Guy L."/>
            <person name="Ettema T.J."/>
        </authorList>
    </citation>
    <scope>NUCLEOTIDE SEQUENCE</scope>
</reference>
<gene>
    <name evidence="1" type="ORF">LCGC14_3041190</name>
</gene>
<accession>A0A0F8YXI0</accession>
<evidence type="ECO:0000313" key="1">
    <source>
        <dbReference type="EMBL" id="KKK58759.1"/>
    </source>
</evidence>
<organism evidence="1">
    <name type="scientific">marine sediment metagenome</name>
    <dbReference type="NCBI Taxonomy" id="412755"/>
    <lineage>
        <taxon>unclassified sequences</taxon>
        <taxon>metagenomes</taxon>
        <taxon>ecological metagenomes</taxon>
    </lineage>
</organism>